<feature type="domain" description="D-isomer specific 2-hydroxyacid dehydrogenase catalytic" evidence="6">
    <location>
        <begin position="21"/>
        <end position="335"/>
    </location>
</feature>
<reference evidence="8 9" key="1">
    <citation type="submission" date="2016-04" db="EMBL/GenBank/DDBJ databases">
        <title>The genome of Intoshia linei affirms orthonectids as highly simplified spiralians.</title>
        <authorList>
            <person name="Mikhailov K.V."/>
            <person name="Slusarev G.S."/>
            <person name="Nikitin M.A."/>
            <person name="Logacheva M.D."/>
            <person name="Penin A."/>
            <person name="Aleoshin V."/>
            <person name="Panchin Y.V."/>
        </authorList>
    </citation>
    <scope>NUCLEOTIDE SEQUENCE [LARGE SCALE GENOMIC DNA]</scope>
    <source>
        <strain evidence="8">Intl2013</strain>
        <tissue evidence="8">Whole animal</tissue>
    </source>
</reference>
<evidence type="ECO:0000259" key="6">
    <source>
        <dbReference type="Pfam" id="PF00389"/>
    </source>
</evidence>
<keyword evidence="4" id="KW-0539">Nucleus</keyword>
<dbReference type="GO" id="GO:0016616">
    <property type="term" value="F:oxidoreductase activity, acting on the CH-OH group of donors, NAD or NADP as acceptor"/>
    <property type="evidence" value="ECO:0007669"/>
    <property type="project" value="InterPro"/>
</dbReference>
<dbReference type="EMBL" id="LWCA01001171">
    <property type="protein sequence ID" value="OAF65729.1"/>
    <property type="molecule type" value="Genomic_DNA"/>
</dbReference>
<dbReference type="GO" id="GO:0003714">
    <property type="term" value="F:transcription corepressor activity"/>
    <property type="evidence" value="ECO:0007669"/>
    <property type="project" value="InterPro"/>
</dbReference>
<dbReference type="InterPro" id="IPR051638">
    <property type="entry name" value="CTBP_dehydrogenase"/>
</dbReference>
<dbReference type="PANTHER" id="PTHR46029">
    <property type="entry name" value="C-TERMINAL-BINDING PROTEIN"/>
    <property type="match status" value="1"/>
</dbReference>
<dbReference type="CDD" id="cd05299">
    <property type="entry name" value="CtBP_dh"/>
    <property type="match status" value="1"/>
</dbReference>
<feature type="domain" description="D-isomer specific 2-hydroxyacid dehydrogenase NAD-binding" evidence="7">
    <location>
        <begin position="117"/>
        <end position="300"/>
    </location>
</feature>
<keyword evidence="9" id="KW-1185">Reference proteome</keyword>
<comment type="subcellular location">
    <subcellularLocation>
        <location evidence="1">Nucleus</location>
    </subcellularLocation>
</comment>
<dbReference type="SUPFAM" id="SSF52283">
    <property type="entry name" value="Formate/glycerate dehydrogenase catalytic domain-like"/>
    <property type="match status" value="2"/>
</dbReference>
<name>A0A177AUR1_9BILA</name>
<dbReference type="Pfam" id="PF02826">
    <property type="entry name" value="2-Hacid_dh_C"/>
    <property type="match status" value="1"/>
</dbReference>
<dbReference type="Pfam" id="PF00389">
    <property type="entry name" value="2-Hacid_dh"/>
    <property type="match status" value="1"/>
</dbReference>
<dbReference type="GO" id="GO:0001221">
    <property type="term" value="F:transcription coregulator binding"/>
    <property type="evidence" value="ECO:0007669"/>
    <property type="project" value="TreeGrafter"/>
</dbReference>
<comment type="similarity">
    <text evidence="2 5">Belongs to the D-isomer specific 2-hydroxyacid dehydrogenase family.</text>
</comment>
<evidence type="ECO:0000256" key="5">
    <source>
        <dbReference type="RuleBase" id="RU003719"/>
    </source>
</evidence>
<sequence length="447" mass="49229">MTNGPMHNPRPLIALLDGRDCSIEMPILKDVSTVAFCDAESTSEIHEKVLNEAVGALLYYNINLTREDLLKFKALRIIVRLGNGYDNVDLNAAAELGIAVSTIPGFAVEEVADSTMCMLLNLYRRTYWLANAVKEGKRISGHESLRDHAVGSARIRGDTLGLIGLGKTGIAIAQRAKPFGFRIVCFDPYVQDGIEKAIGIERTYALDELLYQSDAIVLCCSLNQHNRCLINEFTIKKMRHGVFIVNVGRGGLIDEVALSNALIDGRIQGAALDVHQKEPFVLAESSLAEAPNLICTPHSAFYSEKSIHELRTAAANEIRRAIMGRIPDCLRNCVNKHLLPSSTNVSKPLEYQQDMNGVEFKFNTTQAINAIMSNQMNIHGIPQNPIMNQAQIQQQMAYQSQNSNIDLQNPPQSMNPITPNIPKPGIPTSNANKIEPIITTPNKTSQC</sequence>
<evidence type="ECO:0000256" key="1">
    <source>
        <dbReference type="ARBA" id="ARBA00004123"/>
    </source>
</evidence>
<dbReference type="GO" id="GO:0005634">
    <property type="term" value="C:nucleus"/>
    <property type="evidence" value="ECO:0007669"/>
    <property type="project" value="UniProtKB-SubCell"/>
</dbReference>
<evidence type="ECO:0000256" key="2">
    <source>
        <dbReference type="ARBA" id="ARBA00005854"/>
    </source>
</evidence>
<dbReference type="Proteomes" id="UP000078046">
    <property type="component" value="Unassembled WGS sequence"/>
</dbReference>
<evidence type="ECO:0000313" key="8">
    <source>
        <dbReference type="EMBL" id="OAF65729.1"/>
    </source>
</evidence>
<comment type="caution">
    <text evidence="8">The sequence shown here is derived from an EMBL/GenBank/DDBJ whole genome shotgun (WGS) entry which is preliminary data.</text>
</comment>
<evidence type="ECO:0000256" key="4">
    <source>
        <dbReference type="ARBA" id="ARBA00023242"/>
    </source>
</evidence>
<dbReference type="Gene3D" id="3.40.50.720">
    <property type="entry name" value="NAD(P)-binding Rossmann-like Domain"/>
    <property type="match status" value="2"/>
</dbReference>
<evidence type="ECO:0000256" key="3">
    <source>
        <dbReference type="ARBA" id="ARBA00023002"/>
    </source>
</evidence>
<dbReference type="InterPro" id="IPR029753">
    <property type="entry name" value="D-isomer_DH_CS"/>
</dbReference>
<evidence type="ECO:0000259" key="7">
    <source>
        <dbReference type="Pfam" id="PF02826"/>
    </source>
</evidence>
<dbReference type="GO" id="GO:0140297">
    <property type="term" value="F:DNA-binding transcription factor binding"/>
    <property type="evidence" value="ECO:0007669"/>
    <property type="project" value="TreeGrafter"/>
</dbReference>
<evidence type="ECO:0000313" key="9">
    <source>
        <dbReference type="Proteomes" id="UP000078046"/>
    </source>
</evidence>
<dbReference type="AlphaFoldDB" id="A0A177AUR1"/>
<dbReference type="PANTHER" id="PTHR46029:SF7">
    <property type="entry name" value="C-TERMINAL-BINDING PROTEIN"/>
    <property type="match status" value="1"/>
</dbReference>
<dbReference type="GO" id="GO:0006357">
    <property type="term" value="P:regulation of transcription by RNA polymerase II"/>
    <property type="evidence" value="ECO:0007669"/>
    <property type="project" value="TreeGrafter"/>
</dbReference>
<protein>
    <recommendedName>
        <fullName evidence="10">C-terminal-binding protein</fullName>
    </recommendedName>
</protein>
<keyword evidence="3 5" id="KW-0560">Oxidoreductase</keyword>
<dbReference type="InterPro" id="IPR006140">
    <property type="entry name" value="D-isomer_DH_NAD-bd"/>
</dbReference>
<dbReference type="PROSITE" id="PS00671">
    <property type="entry name" value="D_2_HYDROXYACID_DH_3"/>
    <property type="match status" value="1"/>
</dbReference>
<dbReference type="OrthoDB" id="9991913at2759"/>
<evidence type="ECO:0008006" key="10">
    <source>
        <dbReference type="Google" id="ProtNLM"/>
    </source>
</evidence>
<accession>A0A177AUR1</accession>
<gene>
    <name evidence="8" type="ORF">A3Q56_06556</name>
</gene>
<dbReference type="InterPro" id="IPR036291">
    <property type="entry name" value="NAD(P)-bd_dom_sf"/>
</dbReference>
<proteinExistence type="inferred from homology"/>
<organism evidence="8 9">
    <name type="scientific">Intoshia linei</name>
    <dbReference type="NCBI Taxonomy" id="1819745"/>
    <lineage>
        <taxon>Eukaryota</taxon>
        <taxon>Metazoa</taxon>
        <taxon>Spiralia</taxon>
        <taxon>Lophotrochozoa</taxon>
        <taxon>Mesozoa</taxon>
        <taxon>Orthonectida</taxon>
        <taxon>Rhopaluridae</taxon>
        <taxon>Intoshia</taxon>
    </lineage>
</organism>
<dbReference type="InterPro" id="IPR006139">
    <property type="entry name" value="D-isomer_2_OHA_DH_cat_dom"/>
</dbReference>
<dbReference type="GO" id="GO:0003713">
    <property type="term" value="F:transcription coactivator activity"/>
    <property type="evidence" value="ECO:0007669"/>
    <property type="project" value="TreeGrafter"/>
</dbReference>
<dbReference type="SUPFAM" id="SSF51735">
    <property type="entry name" value="NAD(P)-binding Rossmann-fold domains"/>
    <property type="match status" value="1"/>
</dbReference>
<dbReference type="InterPro" id="IPR043322">
    <property type="entry name" value="CtBP"/>
</dbReference>
<dbReference type="GO" id="GO:0051287">
    <property type="term" value="F:NAD binding"/>
    <property type="evidence" value="ECO:0007669"/>
    <property type="project" value="InterPro"/>
</dbReference>